<evidence type="ECO:0000256" key="1">
    <source>
        <dbReference type="SAM" id="SignalP"/>
    </source>
</evidence>
<proteinExistence type="predicted"/>
<comment type="caution">
    <text evidence="2">The sequence shown here is derived from an EMBL/GenBank/DDBJ whole genome shotgun (WGS) entry which is preliminary data.</text>
</comment>
<evidence type="ECO:0000313" key="3">
    <source>
        <dbReference type="Proteomes" id="UP001500902"/>
    </source>
</evidence>
<keyword evidence="1" id="KW-0732">Signal</keyword>
<sequence length="83" mass="8076">MHLPTGTSPLRLSLLARLTIAAAAGGLALGALTAPASAHIPSGIDSTVGVLNNAKLCVPGLEAAGVGVKVPIASPQNASCVQR</sequence>
<name>A0ABP7CI95_9ACTN</name>
<dbReference type="EMBL" id="BAAAZP010000112">
    <property type="protein sequence ID" value="GAA3689398.1"/>
    <property type="molecule type" value="Genomic_DNA"/>
</dbReference>
<accession>A0ABP7CI95</accession>
<evidence type="ECO:0000313" key="2">
    <source>
        <dbReference type="EMBL" id="GAA3689398.1"/>
    </source>
</evidence>
<keyword evidence="3" id="KW-1185">Reference proteome</keyword>
<feature type="signal peptide" evidence="1">
    <location>
        <begin position="1"/>
        <end position="38"/>
    </location>
</feature>
<feature type="chain" id="PRO_5047086901" evidence="1">
    <location>
        <begin position="39"/>
        <end position="83"/>
    </location>
</feature>
<organism evidence="2 3">
    <name type="scientific">Nonomuraea antimicrobica</name>
    <dbReference type="NCBI Taxonomy" id="561173"/>
    <lineage>
        <taxon>Bacteria</taxon>
        <taxon>Bacillati</taxon>
        <taxon>Actinomycetota</taxon>
        <taxon>Actinomycetes</taxon>
        <taxon>Streptosporangiales</taxon>
        <taxon>Streptosporangiaceae</taxon>
        <taxon>Nonomuraea</taxon>
    </lineage>
</organism>
<reference evidence="3" key="1">
    <citation type="journal article" date="2019" name="Int. J. Syst. Evol. Microbiol.">
        <title>The Global Catalogue of Microorganisms (GCM) 10K type strain sequencing project: providing services to taxonomists for standard genome sequencing and annotation.</title>
        <authorList>
            <consortium name="The Broad Institute Genomics Platform"/>
            <consortium name="The Broad Institute Genome Sequencing Center for Infectious Disease"/>
            <person name="Wu L."/>
            <person name="Ma J."/>
        </authorList>
    </citation>
    <scope>NUCLEOTIDE SEQUENCE [LARGE SCALE GENOMIC DNA]</scope>
    <source>
        <strain evidence="3">JCM 16904</strain>
    </source>
</reference>
<dbReference type="RefSeq" id="WP_344886444.1">
    <property type="nucleotide sequence ID" value="NZ_BAAAZP010000112.1"/>
</dbReference>
<dbReference type="Proteomes" id="UP001500902">
    <property type="component" value="Unassembled WGS sequence"/>
</dbReference>
<gene>
    <name evidence="2" type="ORF">GCM10022224_063560</name>
</gene>
<protein>
    <submittedName>
        <fullName evidence="2">Uncharacterized protein</fullName>
    </submittedName>
</protein>